<dbReference type="InterPro" id="IPR050618">
    <property type="entry name" value="Ubq-SigPath_Reg"/>
</dbReference>
<dbReference type="Pfam" id="PF00622">
    <property type="entry name" value="SPRY"/>
    <property type="match status" value="1"/>
</dbReference>
<dbReference type="AlphaFoldDB" id="A0A1R1PNI5"/>
<dbReference type="SMART" id="SM00449">
    <property type="entry name" value="SPRY"/>
    <property type="match status" value="1"/>
</dbReference>
<evidence type="ECO:0000313" key="3">
    <source>
        <dbReference type="EMBL" id="OMH82462.1"/>
    </source>
</evidence>
<keyword evidence="4" id="KW-1185">Reference proteome</keyword>
<evidence type="ECO:0000259" key="2">
    <source>
        <dbReference type="PROSITE" id="PS50188"/>
    </source>
</evidence>
<organism evidence="3 4">
    <name type="scientific">Zancudomyces culisetae</name>
    <name type="common">Gut fungus</name>
    <name type="synonym">Smittium culisetae</name>
    <dbReference type="NCBI Taxonomy" id="1213189"/>
    <lineage>
        <taxon>Eukaryota</taxon>
        <taxon>Fungi</taxon>
        <taxon>Fungi incertae sedis</taxon>
        <taxon>Zoopagomycota</taxon>
        <taxon>Kickxellomycotina</taxon>
        <taxon>Harpellomycetes</taxon>
        <taxon>Harpellales</taxon>
        <taxon>Legeriomycetaceae</taxon>
        <taxon>Zancudomyces</taxon>
    </lineage>
</organism>
<dbReference type="Proteomes" id="UP000188320">
    <property type="component" value="Unassembled WGS sequence"/>
</dbReference>
<dbReference type="Gene3D" id="2.60.120.920">
    <property type="match status" value="1"/>
</dbReference>
<gene>
    <name evidence="3" type="ORF">AX774_g4059</name>
</gene>
<dbReference type="OrthoDB" id="258495at2759"/>
<evidence type="ECO:0000313" key="4">
    <source>
        <dbReference type="Proteomes" id="UP000188320"/>
    </source>
</evidence>
<comment type="caution">
    <text evidence="3">The sequence shown here is derived from an EMBL/GenBank/DDBJ whole genome shotgun (WGS) entry which is preliminary data.</text>
</comment>
<feature type="compositionally biased region" description="Low complexity" evidence="1">
    <location>
        <begin position="261"/>
        <end position="270"/>
    </location>
</feature>
<protein>
    <submittedName>
        <fullName evidence="3">Protein ssh4</fullName>
    </submittedName>
</protein>
<sequence length="335" mass="36873">MARLFEQRYPHGTVNTEITREQALLIHEKGVGAWQLEADLSINALVQDKTEVLLMGGDNCIQSNLPIPKSNSTYYFEVKITEKPADVNMWIGVATKPYPYWRMVGMNKYSVGYNTSDGKVHNSTPFRGVKIGEKCIVGDTIGVGHNPRAGYVWFTHNGRRYSTTLMGLNYDLFPSVSADGPCSFSVNFGQRGFVFIEANVKKWGLAPIEGCLLPPPTYGADHGTVLLDAADDLTAENNSGSVHENDPSSSDNVSITIRNSSFNQQGSSNNPRIPNNAPQTAPKRFAPPNYQEDDPIAIQILEAKNTRIMTSSLKSHATETQPNLSEFLANSDFLP</sequence>
<dbReference type="InterPro" id="IPR003877">
    <property type="entry name" value="SPRY_dom"/>
</dbReference>
<proteinExistence type="predicted"/>
<dbReference type="InterPro" id="IPR013320">
    <property type="entry name" value="ConA-like_dom_sf"/>
</dbReference>
<feature type="region of interest" description="Disordered" evidence="1">
    <location>
        <begin position="261"/>
        <end position="291"/>
    </location>
</feature>
<reference evidence="4" key="1">
    <citation type="submission" date="2017-01" db="EMBL/GenBank/DDBJ databases">
        <authorList>
            <person name="Wang Y."/>
            <person name="White M."/>
            <person name="Kvist S."/>
            <person name="Moncalvo J.-M."/>
        </authorList>
    </citation>
    <scope>NUCLEOTIDE SEQUENCE [LARGE SCALE GENOMIC DNA]</scope>
    <source>
        <strain evidence="4">COL-18-3</strain>
    </source>
</reference>
<dbReference type="InterPro" id="IPR001870">
    <property type="entry name" value="B30.2/SPRY"/>
</dbReference>
<accession>A0A1R1PNI5</accession>
<dbReference type="SUPFAM" id="SSF49899">
    <property type="entry name" value="Concanavalin A-like lectins/glucanases"/>
    <property type="match status" value="1"/>
</dbReference>
<feature type="domain" description="B30.2/SPRY" evidence="2">
    <location>
        <begin position="1"/>
        <end position="193"/>
    </location>
</feature>
<dbReference type="EMBL" id="LSSK01000659">
    <property type="protein sequence ID" value="OMH82462.1"/>
    <property type="molecule type" value="Genomic_DNA"/>
</dbReference>
<name>A0A1R1PNI5_ZANCU</name>
<dbReference type="InterPro" id="IPR043136">
    <property type="entry name" value="B30.2/SPRY_sf"/>
</dbReference>
<dbReference type="PROSITE" id="PS50188">
    <property type="entry name" value="B302_SPRY"/>
    <property type="match status" value="1"/>
</dbReference>
<dbReference type="PANTHER" id="PTHR12864">
    <property type="entry name" value="RAN BINDING PROTEIN 9-RELATED"/>
    <property type="match status" value="1"/>
</dbReference>
<evidence type="ECO:0000256" key="1">
    <source>
        <dbReference type="SAM" id="MobiDB-lite"/>
    </source>
</evidence>